<accession>A0A7R9KW66</accession>
<dbReference type="GO" id="GO:0007165">
    <property type="term" value="P:signal transduction"/>
    <property type="evidence" value="ECO:0007669"/>
    <property type="project" value="TreeGrafter"/>
</dbReference>
<reference evidence="6" key="1">
    <citation type="submission" date="2020-11" db="EMBL/GenBank/DDBJ databases">
        <authorList>
            <person name="Tran Van P."/>
        </authorList>
    </citation>
    <scope>NUCLEOTIDE SEQUENCE</scope>
</reference>
<dbReference type="InterPro" id="IPR029021">
    <property type="entry name" value="Prot-tyrosine_phosphatase-like"/>
</dbReference>
<dbReference type="GO" id="GO:0004725">
    <property type="term" value="F:protein tyrosine phosphatase activity"/>
    <property type="evidence" value="ECO:0007669"/>
    <property type="project" value="TreeGrafter"/>
</dbReference>
<evidence type="ECO:0000256" key="3">
    <source>
        <dbReference type="ARBA" id="ARBA00022912"/>
    </source>
</evidence>
<dbReference type="GO" id="GO:0004722">
    <property type="term" value="F:protein serine/threonine phosphatase activity"/>
    <property type="evidence" value="ECO:0007669"/>
    <property type="project" value="UniProtKB-EC"/>
</dbReference>
<dbReference type="OrthoDB" id="9979246at2759"/>
<dbReference type="PANTHER" id="PTHR45948">
    <property type="entry name" value="DUAL SPECIFICITY PROTEIN PHOSPHATASE DDB_G0269404-RELATED"/>
    <property type="match status" value="1"/>
</dbReference>
<dbReference type="Gene3D" id="3.90.190.10">
    <property type="entry name" value="Protein tyrosine phosphatase superfamily"/>
    <property type="match status" value="1"/>
</dbReference>
<keyword evidence="2" id="KW-0378">Hydrolase</keyword>
<feature type="non-terminal residue" evidence="6">
    <location>
        <position position="102"/>
    </location>
</feature>
<comment type="similarity">
    <text evidence="1">Belongs to the protein-tyrosine phosphatase family. Non-receptor class dual specificity subfamily.</text>
</comment>
<evidence type="ECO:0000313" key="6">
    <source>
        <dbReference type="EMBL" id="CAD7630544.1"/>
    </source>
</evidence>
<evidence type="ECO:0000256" key="5">
    <source>
        <dbReference type="ARBA" id="ARBA00048336"/>
    </source>
</evidence>
<gene>
    <name evidence="6" type="ORF">OSB1V03_LOCUS10956</name>
</gene>
<proteinExistence type="inferred from homology"/>
<dbReference type="EMBL" id="CAJPIZ010008243">
    <property type="protein sequence ID" value="CAG2110974.1"/>
    <property type="molecule type" value="Genomic_DNA"/>
</dbReference>
<dbReference type="SUPFAM" id="SSF52799">
    <property type="entry name" value="(Phosphotyrosine protein) phosphatases II"/>
    <property type="match status" value="1"/>
</dbReference>
<dbReference type="EMBL" id="OC862818">
    <property type="protein sequence ID" value="CAD7630544.1"/>
    <property type="molecule type" value="Genomic_DNA"/>
</dbReference>
<dbReference type="PANTHER" id="PTHR45948:SF2">
    <property type="entry name" value="DUAL SPECIFICITY PROTEIN PHOSPHATASE"/>
    <property type="match status" value="1"/>
</dbReference>
<sequence>ILTGLYIGSVRDSKDVEQLKSNCISHIISIHDNARRGGQEICTENMKKAEFVFTFADVEYLCILASDTPNQNLSQFFSQCNDFIHCARLSGGSLENRYSVIK</sequence>
<name>A0A7R9KW66_9ACAR</name>
<organism evidence="6">
    <name type="scientific">Medioppia subpectinata</name>
    <dbReference type="NCBI Taxonomy" id="1979941"/>
    <lineage>
        <taxon>Eukaryota</taxon>
        <taxon>Metazoa</taxon>
        <taxon>Ecdysozoa</taxon>
        <taxon>Arthropoda</taxon>
        <taxon>Chelicerata</taxon>
        <taxon>Arachnida</taxon>
        <taxon>Acari</taxon>
        <taxon>Acariformes</taxon>
        <taxon>Sarcoptiformes</taxon>
        <taxon>Oribatida</taxon>
        <taxon>Brachypylina</taxon>
        <taxon>Oppioidea</taxon>
        <taxon>Oppiidae</taxon>
        <taxon>Medioppia</taxon>
    </lineage>
</organism>
<comment type="catalytic activity">
    <reaction evidence="5">
        <text>O-phospho-L-threonyl-[protein] + H2O = L-threonyl-[protein] + phosphate</text>
        <dbReference type="Rhea" id="RHEA:47004"/>
        <dbReference type="Rhea" id="RHEA-COMP:11060"/>
        <dbReference type="Rhea" id="RHEA-COMP:11605"/>
        <dbReference type="ChEBI" id="CHEBI:15377"/>
        <dbReference type="ChEBI" id="CHEBI:30013"/>
        <dbReference type="ChEBI" id="CHEBI:43474"/>
        <dbReference type="ChEBI" id="CHEBI:61977"/>
        <dbReference type="EC" id="3.1.3.16"/>
    </reaction>
</comment>
<dbReference type="AlphaFoldDB" id="A0A7R9KW66"/>
<evidence type="ECO:0000313" key="7">
    <source>
        <dbReference type="Proteomes" id="UP000759131"/>
    </source>
</evidence>
<keyword evidence="7" id="KW-1185">Reference proteome</keyword>
<evidence type="ECO:0000256" key="1">
    <source>
        <dbReference type="ARBA" id="ARBA00008601"/>
    </source>
</evidence>
<evidence type="ECO:0000256" key="2">
    <source>
        <dbReference type="ARBA" id="ARBA00022801"/>
    </source>
</evidence>
<evidence type="ECO:0000256" key="4">
    <source>
        <dbReference type="ARBA" id="ARBA00047761"/>
    </source>
</evidence>
<comment type="catalytic activity">
    <reaction evidence="4">
        <text>O-phospho-L-seryl-[protein] + H2O = L-seryl-[protein] + phosphate</text>
        <dbReference type="Rhea" id="RHEA:20629"/>
        <dbReference type="Rhea" id="RHEA-COMP:9863"/>
        <dbReference type="Rhea" id="RHEA-COMP:11604"/>
        <dbReference type="ChEBI" id="CHEBI:15377"/>
        <dbReference type="ChEBI" id="CHEBI:29999"/>
        <dbReference type="ChEBI" id="CHEBI:43474"/>
        <dbReference type="ChEBI" id="CHEBI:83421"/>
        <dbReference type="EC" id="3.1.3.16"/>
    </reaction>
</comment>
<dbReference type="Proteomes" id="UP000759131">
    <property type="component" value="Unassembled WGS sequence"/>
</dbReference>
<keyword evidence="3" id="KW-0904">Protein phosphatase</keyword>
<dbReference type="GO" id="GO:0005829">
    <property type="term" value="C:cytosol"/>
    <property type="evidence" value="ECO:0007669"/>
    <property type="project" value="TreeGrafter"/>
</dbReference>
<protein>
    <submittedName>
        <fullName evidence="6">Uncharacterized protein</fullName>
    </submittedName>
</protein>